<evidence type="ECO:0000313" key="9">
    <source>
        <dbReference type="EMBL" id="CAE6416363.1"/>
    </source>
</evidence>
<feature type="domain" description="Large ribosomal subunit protein uL23 N-terminal" evidence="8">
    <location>
        <begin position="51"/>
        <end position="101"/>
    </location>
</feature>
<dbReference type="GO" id="GO:0006412">
    <property type="term" value="P:translation"/>
    <property type="evidence" value="ECO:0007669"/>
    <property type="project" value="InterPro"/>
</dbReference>
<evidence type="ECO:0000256" key="3">
    <source>
        <dbReference type="ARBA" id="ARBA00022884"/>
    </source>
</evidence>
<comment type="similarity">
    <text evidence="1 6">Belongs to the universal ribosomal protein uL23 family.</text>
</comment>
<dbReference type="AlphaFoldDB" id="A0A8H2X7Q6"/>
<dbReference type="Pfam" id="PF00276">
    <property type="entry name" value="Ribosomal_L23"/>
    <property type="match status" value="1"/>
</dbReference>
<feature type="compositionally biased region" description="Polar residues" evidence="7">
    <location>
        <begin position="12"/>
        <end position="30"/>
    </location>
</feature>
<dbReference type="HAMAP" id="MF_01369_A">
    <property type="entry name" value="Ribosomal_uL23_A"/>
    <property type="match status" value="1"/>
</dbReference>
<dbReference type="GO" id="GO:0005840">
    <property type="term" value="C:ribosome"/>
    <property type="evidence" value="ECO:0007669"/>
    <property type="project" value="UniProtKB-KW"/>
</dbReference>
<dbReference type="InterPro" id="IPR005633">
    <property type="entry name" value="Ribosomal_uL23_N"/>
</dbReference>
<dbReference type="InterPro" id="IPR013025">
    <property type="entry name" value="Ribosomal_uL23-like"/>
</dbReference>
<sequence length="190" mass="20994">ITCFASDPNLKLVSSTNQPTSPPQDSMATTKGNKKADSKGSKGAKKTPAAADAKAKGAKKAALKGTNGKAQRKVRTTVSFHRPKTLRLPRAPKYQRKSIPHAPRMDEYRTIVHPLVTESAMKKIEDHNTLVFIVDLKSNKRQIKMAVKKLYDVDIAKINTLIRPDGRKKAYVRLTPDHEALDVANKIGFI</sequence>
<evidence type="ECO:0000256" key="7">
    <source>
        <dbReference type="SAM" id="MobiDB-lite"/>
    </source>
</evidence>
<protein>
    <recommendedName>
        <fullName evidence="8">Large ribosomal subunit protein uL23 N-terminal domain-containing protein</fullName>
    </recommendedName>
</protein>
<dbReference type="NCBIfam" id="NF011118">
    <property type="entry name" value="PRK14548.1"/>
    <property type="match status" value="1"/>
</dbReference>
<dbReference type="GO" id="GO:0003735">
    <property type="term" value="F:structural constituent of ribosome"/>
    <property type="evidence" value="ECO:0007669"/>
    <property type="project" value="InterPro"/>
</dbReference>
<dbReference type="FunFam" id="3.30.70.330:FF:000035">
    <property type="entry name" value="60S ribosomal protein L23a"/>
    <property type="match status" value="1"/>
</dbReference>
<evidence type="ECO:0000259" key="8">
    <source>
        <dbReference type="Pfam" id="PF03939"/>
    </source>
</evidence>
<evidence type="ECO:0000256" key="2">
    <source>
        <dbReference type="ARBA" id="ARBA00022730"/>
    </source>
</evidence>
<comment type="caution">
    <text evidence="9">The sequence shown here is derived from an EMBL/GenBank/DDBJ whole genome shotgun (WGS) entry which is preliminary data.</text>
</comment>
<evidence type="ECO:0000256" key="4">
    <source>
        <dbReference type="ARBA" id="ARBA00022980"/>
    </source>
</evidence>
<dbReference type="NCBIfam" id="TIGR03636">
    <property type="entry name" value="uL23_arch"/>
    <property type="match status" value="1"/>
</dbReference>
<accession>A0A8H2X7Q6</accession>
<dbReference type="PROSITE" id="PS00050">
    <property type="entry name" value="RIBOSOMAL_L23"/>
    <property type="match status" value="1"/>
</dbReference>
<dbReference type="InterPro" id="IPR001014">
    <property type="entry name" value="Ribosomal_uL23_CS"/>
</dbReference>
<reference evidence="9" key="1">
    <citation type="submission" date="2021-01" db="EMBL/GenBank/DDBJ databases">
        <authorList>
            <person name="Kaushik A."/>
        </authorList>
    </citation>
    <scope>NUCLEOTIDE SEQUENCE</scope>
    <source>
        <strain evidence="9">Type strain: AG8-Rh-89/</strain>
    </source>
</reference>
<keyword evidence="3" id="KW-0694">RNA-binding</keyword>
<name>A0A8H2X7Q6_9AGAM</name>
<dbReference type="Pfam" id="PF03939">
    <property type="entry name" value="Ribosomal_L23eN"/>
    <property type="match status" value="1"/>
</dbReference>
<organism evidence="9 10">
    <name type="scientific">Rhizoctonia solani</name>
    <dbReference type="NCBI Taxonomy" id="456999"/>
    <lineage>
        <taxon>Eukaryota</taxon>
        <taxon>Fungi</taxon>
        <taxon>Dikarya</taxon>
        <taxon>Basidiomycota</taxon>
        <taxon>Agaricomycotina</taxon>
        <taxon>Agaricomycetes</taxon>
        <taxon>Cantharellales</taxon>
        <taxon>Ceratobasidiaceae</taxon>
        <taxon>Rhizoctonia</taxon>
    </lineage>
</organism>
<feature type="region of interest" description="Disordered" evidence="7">
    <location>
        <begin position="1"/>
        <end position="76"/>
    </location>
</feature>
<keyword evidence="4 6" id="KW-0689">Ribosomal protein</keyword>
<evidence type="ECO:0000313" key="10">
    <source>
        <dbReference type="Proteomes" id="UP000663850"/>
    </source>
</evidence>
<dbReference type="InterPro" id="IPR012678">
    <property type="entry name" value="Ribosomal_uL23/eL15/eS24_sf"/>
</dbReference>
<dbReference type="GO" id="GO:0019843">
    <property type="term" value="F:rRNA binding"/>
    <property type="evidence" value="ECO:0007669"/>
    <property type="project" value="UniProtKB-KW"/>
</dbReference>
<proteinExistence type="inferred from homology"/>
<dbReference type="GO" id="GO:1990904">
    <property type="term" value="C:ribonucleoprotein complex"/>
    <property type="evidence" value="ECO:0007669"/>
    <property type="project" value="UniProtKB-KW"/>
</dbReference>
<keyword evidence="5 6" id="KW-0687">Ribonucleoprotein</keyword>
<feature type="non-terminal residue" evidence="9">
    <location>
        <position position="1"/>
    </location>
</feature>
<gene>
    <name evidence="9" type="ORF">RDB_LOCUS5903</name>
</gene>
<dbReference type="SUPFAM" id="SSF54189">
    <property type="entry name" value="Ribosomal proteins S24e, L23 and L15e"/>
    <property type="match status" value="1"/>
</dbReference>
<evidence type="ECO:0000256" key="1">
    <source>
        <dbReference type="ARBA" id="ARBA00006700"/>
    </source>
</evidence>
<dbReference type="PANTHER" id="PTHR11620">
    <property type="entry name" value="60S RIBOSOMAL PROTEIN L23A"/>
    <property type="match status" value="1"/>
</dbReference>
<dbReference type="EMBL" id="CAJMWZ010000303">
    <property type="protein sequence ID" value="CAE6416363.1"/>
    <property type="molecule type" value="Genomic_DNA"/>
</dbReference>
<dbReference type="InterPro" id="IPR019985">
    <property type="entry name" value="Ribosomal_uL23"/>
</dbReference>
<evidence type="ECO:0000256" key="5">
    <source>
        <dbReference type="ARBA" id="ARBA00023274"/>
    </source>
</evidence>
<dbReference type="Gene3D" id="3.30.70.330">
    <property type="match status" value="1"/>
</dbReference>
<evidence type="ECO:0000256" key="6">
    <source>
        <dbReference type="RuleBase" id="RU003934"/>
    </source>
</evidence>
<keyword evidence="2" id="KW-0699">rRNA-binding</keyword>
<dbReference type="Proteomes" id="UP000663850">
    <property type="component" value="Unassembled WGS sequence"/>
</dbReference>
<dbReference type="InterPro" id="IPR012677">
    <property type="entry name" value="Nucleotide-bd_a/b_plait_sf"/>
</dbReference>